<dbReference type="Proteomes" id="UP000887564">
    <property type="component" value="Unplaced"/>
</dbReference>
<dbReference type="WBParaSite" id="PEQ_0000127601-mRNA-1">
    <property type="protein sequence ID" value="PEQ_0000127601-mRNA-1"/>
    <property type="gene ID" value="PEQ_0000127601"/>
</dbReference>
<accession>A0A914R4A0</accession>
<organism evidence="1 2">
    <name type="scientific">Parascaris equorum</name>
    <name type="common">Equine roundworm</name>
    <dbReference type="NCBI Taxonomy" id="6256"/>
    <lineage>
        <taxon>Eukaryota</taxon>
        <taxon>Metazoa</taxon>
        <taxon>Ecdysozoa</taxon>
        <taxon>Nematoda</taxon>
        <taxon>Chromadorea</taxon>
        <taxon>Rhabditida</taxon>
        <taxon>Spirurina</taxon>
        <taxon>Ascaridomorpha</taxon>
        <taxon>Ascaridoidea</taxon>
        <taxon>Ascarididae</taxon>
        <taxon>Parascaris</taxon>
    </lineage>
</organism>
<dbReference type="AlphaFoldDB" id="A0A914R4A0"/>
<evidence type="ECO:0000313" key="1">
    <source>
        <dbReference type="Proteomes" id="UP000887564"/>
    </source>
</evidence>
<sequence length="91" mass="9634">MYTKSGITSCTGGCKEDSWVERTPLPKQLTLAAGQCVIPFGPDDAEALKTLSRSGLLDDAVETLRQIPVVREDLTGLSDAELAAATLITPD</sequence>
<reference evidence="2" key="1">
    <citation type="submission" date="2022-11" db="UniProtKB">
        <authorList>
            <consortium name="WormBaseParasite"/>
        </authorList>
    </citation>
    <scope>IDENTIFICATION</scope>
</reference>
<evidence type="ECO:0000313" key="2">
    <source>
        <dbReference type="WBParaSite" id="PEQ_0000127601-mRNA-1"/>
    </source>
</evidence>
<name>A0A914R4A0_PAREQ</name>
<proteinExistence type="predicted"/>
<keyword evidence="1" id="KW-1185">Reference proteome</keyword>
<protein>
    <submittedName>
        <fullName evidence="2">Uncharacterized protein</fullName>
    </submittedName>
</protein>